<feature type="chain" id="PRO_5041956114" evidence="2">
    <location>
        <begin position="19"/>
        <end position="79"/>
    </location>
</feature>
<feature type="transmembrane region" description="Helical" evidence="1">
    <location>
        <begin position="48"/>
        <end position="66"/>
    </location>
</feature>
<proteinExistence type="predicted"/>
<evidence type="ECO:0000313" key="3">
    <source>
        <dbReference type="EMBL" id="KAK3589118.1"/>
    </source>
</evidence>
<dbReference type="AlphaFoldDB" id="A0AAE0SCR9"/>
<protein>
    <submittedName>
        <fullName evidence="3">Uncharacterized protein</fullName>
    </submittedName>
</protein>
<reference evidence="3" key="3">
    <citation type="submission" date="2023-05" db="EMBL/GenBank/DDBJ databases">
        <authorList>
            <person name="Smith C.H."/>
        </authorList>
    </citation>
    <scope>NUCLEOTIDE SEQUENCE</scope>
    <source>
        <strain evidence="3">CHS0354</strain>
        <tissue evidence="3">Mantle</tissue>
    </source>
</reference>
<feature type="signal peptide" evidence="2">
    <location>
        <begin position="1"/>
        <end position="18"/>
    </location>
</feature>
<sequence length="79" mass="8984">MGIALLILFFLRPRQVAMLPDDSHKKKIVDILAARIPAFTDIFDEETFYIFAFVLTLVSICVVVFLSRRVTIKDAGHTD</sequence>
<comment type="caution">
    <text evidence="3">The sequence shown here is derived from an EMBL/GenBank/DDBJ whole genome shotgun (WGS) entry which is preliminary data.</text>
</comment>
<reference evidence="3" key="2">
    <citation type="journal article" date="2021" name="Genome Biol. Evol.">
        <title>Developing a high-quality reference genome for a parasitic bivalve with doubly uniparental inheritance (Bivalvia: Unionida).</title>
        <authorList>
            <person name="Smith C.H."/>
        </authorList>
    </citation>
    <scope>NUCLEOTIDE SEQUENCE</scope>
    <source>
        <strain evidence="3">CHS0354</strain>
        <tissue evidence="3">Mantle</tissue>
    </source>
</reference>
<accession>A0AAE0SCR9</accession>
<reference evidence="3" key="1">
    <citation type="journal article" date="2021" name="Genome Biol. Evol.">
        <title>A High-Quality Reference Genome for a Parasitic Bivalve with Doubly Uniparental Inheritance (Bivalvia: Unionida).</title>
        <authorList>
            <person name="Smith C.H."/>
        </authorList>
    </citation>
    <scope>NUCLEOTIDE SEQUENCE</scope>
    <source>
        <strain evidence="3">CHS0354</strain>
    </source>
</reference>
<evidence type="ECO:0000313" key="4">
    <source>
        <dbReference type="Proteomes" id="UP001195483"/>
    </source>
</evidence>
<keyword evidence="1" id="KW-0472">Membrane</keyword>
<dbReference type="EMBL" id="JAEAOA010001049">
    <property type="protein sequence ID" value="KAK3589118.1"/>
    <property type="molecule type" value="Genomic_DNA"/>
</dbReference>
<keyword evidence="2" id="KW-0732">Signal</keyword>
<keyword evidence="4" id="KW-1185">Reference proteome</keyword>
<evidence type="ECO:0000256" key="2">
    <source>
        <dbReference type="SAM" id="SignalP"/>
    </source>
</evidence>
<evidence type="ECO:0000256" key="1">
    <source>
        <dbReference type="SAM" id="Phobius"/>
    </source>
</evidence>
<dbReference type="Proteomes" id="UP001195483">
    <property type="component" value="Unassembled WGS sequence"/>
</dbReference>
<name>A0AAE0SCR9_9BIVA</name>
<organism evidence="3 4">
    <name type="scientific">Potamilus streckersoni</name>
    <dbReference type="NCBI Taxonomy" id="2493646"/>
    <lineage>
        <taxon>Eukaryota</taxon>
        <taxon>Metazoa</taxon>
        <taxon>Spiralia</taxon>
        <taxon>Lophotrochozoa</taxon>
        <taxon>Mollusca</taxon>
        <taxon>Bivalvia</taxon>
        <taxon>Autobranchia</taxon>
        <taxon>Heteroconchia</taxon>
        <taxon>Palaeoheterodonta</taxon>
        <taxon>Unionida</taxon>
        <taxon>Unionoidea</taxon>
        <taxon>Unionidae</taxon>
        <taxon>Ambleminae</taxon>
        <taxon>Lampsilini</taxon>
        <taxon>Potamilus</taxon>
    </lineage>
</organism>
<keyword evidence="1" id="KW-1133">Transmembrane helix</keyword>
<keyword evidence="1" id="KW-0812">Transmembrane</keyword>
<gene>
    <name evidence="3" type="ORF">CHS0354_017084</name>
</gene>